<dbReference type="EMBL" id="HG994582">
    <property type="protein sequence ID" value="CAF2887130.1"/>
    <property type="molecule type" value="Genomic_DNA"/>
</dbReference>
<evidence type="ECO:0000256" key="1">
    <source>
        <dbReference type="ARBA" id="ARBA00004642"/>
    </source>
</evidence>
<dbReference type="Pfam" id="PF00076">
    <property type="entry name" value="RRM_1"/>
    <property type="match status" value="1"/>
</dbReference>
<dbReference type="Proteomes" id="UP000675881">
    <property type="component" value="Chromosome 3"/>
</dbReference>
<evidence type="ECO:0000313" key="7">
    <source>
        <dbReference type="Proteomes" id="UP000675881"/>
    </source>
</evidence>
<dbReference type="SMART" id="SM00360">
    <property type="entry name" value="RRM"/>
    <property type="match status" value="1"/>
</dbReference>
<dbReference type="InterPro" id="IPR012677">
    <property type="entry name" value="Nucleotide-bd_a/b_plait_sf"/>
</dbReference>
<comment type="subcellular location">
    <subcellularLocation>
        <location evidence="1">Nucleus</location>
        <location evidence="1">Nucleoplasm</location>
    </subcellularLocation>
</comment>
<dbReference type="InterPro" id="IPR000504">
    <property type="entry name" value="RRM_dom"/>
</dbReference>
<gene>
    <name evidence="6" type="ORF">LSAA_7533</name>
</gene>
<dbReference type="PANTHER" id="PTHR13798">
    <property type="entry name" value="RNA BINDING MOTIF RBM PROTEIN -RELATED"/>
    <property type="match status" value="1"/>
</dbReference>
<evidence type="ECO:0000256" key="4">
    <source>
        <dbReference type="PROSITE-ProRule" id="PRU00176"/>
    </source>
</evidence>
<dbReference type="Gene3D" id="3.30.70.330">
    <property type="match status" value="1"/>
</dbReference>
<dbReference type="PROSITE" id="PS50102">
    <property type="entry name" value="RRM"/>
    <property type="match status" value="1"/>
</dbReference>
<keyword evidence="3" id="KW-0539">Nucleus</keyword>
<dbReference type="GO" id="GO:0000381">
    <property type="term" value="P:regulation of alternative mRNA splicing, via spliceosome"/>
    <property type="evidence" value="ECO:0007669"/>
    <property type="project" value="TreeGrafter"/>
</dbReference>
<evidence type="ECO:0000256" key="3">
    <source>
        <dbReference type="ARBA" id="ARBA00023242"/>
    </source>
</evidence>
<evidence type="ECO:0000256" key="2">
    <source>
        <dbReference type="ARBA" id="ARBA00022884"/>
    </source>
</evidence>
<reference evidence="6" key="1">
    <citation type="submission" date="2021-02" db="EMBL/GenBank/DDBJ databases">
        <authorList>
            <person name="Bekaert M."/>
        </authorList>
    </citation>
    <scope>NUCLEOTIDE SEQUENCE</scope>
    <source>
        <strain evidence="6">IoA-00</strain>
    </source>
</reference>
<accession>A0A7R8CPK0</accession>
<dbReference type="InterPro" id="IPR035979">
    <property type="entry name" value="RBD_domain_sf"/>
</dbReference>
<dbReference type="SUPFAM" id="SSF54928">
    <property type="entry name" value="RNA-binding domain, RBD"/>
    <property type="match status" value="1"/>
</dbReference>
<dbReference type="OrthoDB" id="150687at2759"/>
<dbReference type="AlphaFoldDB" id="A0A7R8CPK0"/>
<sequence>MGNFGRNSLSGKPTENNDDGDGNDGDSIKNRTLWIGGAINQQVDEELLFEMFNNAGPIEDIRIPIDRERNQYKNFAFITYRHEESVPYAISLFDRMRLFGKDLILKHATGGGGSSHNRPSGRHHSRSISAPGMITERIVYHHNQQTMPNYIDQQQPHRQRYNNDFNPPRYPPQNNYNNYAQPKSYDDHPWQGETSSRSNHHYSRNPYSKEKRDRRYERRSHNDYDRYRRIIRSREKRILSNLLTQSRLRPPSPQGLSFDPMVSNNCSLSPTRAENTELTLTRNTGSVFGMLEQDILNLHE</sequence>
<organism evidence="6 7">
    <name type="scientific">Lepeophtheirus salmonis</name>
    <name type="common">Salmon louse</name>
    <name type="synonym">Caligus salmonis</name>
    <dbReference type="NCBI Taxonomy" id="72036"/>
    <lineage>
        <taxon>Eukaryota</taxon>
        <taxon>Metazoa</taxon>
        <taxon>Ecdysozoa</taxon>
        <taxon>Arthropoda</taxon>
        <taxon>Crustacea</taxon>
        <taxon>Multicrustacea</taxon>
        <taxon>Hexanauplia</taxon>
        <taxon>Copepoda</taxon>
        <taxon>Siphonostomatoida</taxon>
        <taxon>Caligidae</taxon>
        <taxon>Lepeophtheirus</taxon>
    </lineage>
</organism>
<evidence type="ECO:0000313" key="6">
    <source>
        <dbReference type="EMBL" id="CAF2887130.1"/>
    </source>
</evidence>
<proteinExistence type="predicted"/>
<name>A0A7R8CPK0_LEPSM</name>
<keyword evidence="2 4" id="KW-0694">RNA-binding</keyword>
<feature type="compositionally biased region" description="Basic and acidic residues" evidence="5">
    <location>
        <begin position="207"/>
        <end position="220"/>
    </location>
</feature>
<dbReference type="PANTHER" id="PTHR13798:SF11">
    <property type="entry name" value="RNA-BINDING PROTEIN 7-RELATED"/>
    <property type="match status" value="1"/>
</dbReference>
<feature type="compositionally biased region" description="Low complexity" evidence="5">
    <location>
        <begin position="172"/>
        <end position="182"/>
    </location>
</feature>
<protein>
    <submittedName>
        <fullName evidence="6">RBM7</fullName>
    </submittedName>
</protein>
<evidence type="ECO:0000256" key="5">
    <source>
        <dbReference type="SAM" id="MobiDB-lite"/>
    </source>
</evidence>
<feature type="region of interest" description="Disordered" evidence="5">
    <location>
        <begin position="158"/>
        <end position="220"/>
    </location>
</feature>
<feature type="compositionally biased region" description="Polar residues" evidence="5">
    <location>
        <begin position="1"/>
        <end position="14"/>
    </location>
</feature>
<feature type="region of interest" description="Disordered" evidence="5">
    <location>
        <begin position="1"/>
        <end position="25"/>
    </location>
</feature>
<dbReference type="GO" id="GO:0003727">
    <property type="term" value="F:single-stranded RNA binding"/>
    <property type="evidence" value="ECO:0007669"/>
    <property type="project" value="TreeGrafter"/>
</dbReference>
<dbReference type="GO" id="GO:0005654">
    <property type="term" value="C:nucleoplasm"/>
    <property type="evidence" value="ECO:0007669"/>
    <property type="project" value="UniProtKB-SubCell"/>
</dbReference>
<keyword evidence="7" id="KW-1185">Reference proteome</keyword>
<dbReference type="InterPro" id="IPR052285">
    <property type="entry name" value="NEXT_complex_subunit"/>
</dbReference>